<feature type="domain" description="Na+/H+ antiporter NhaC-like C-terminal" evidence="7">
    <location>
        <begin position="188"/>
        <end position="457"/>
    </location>
</feature>
<feature type="transmembrane region" description="Helical" evidence="6">
    <location>
        <begin position="438"/>
        <end position="456"/>
    </location>
</feature>
<feature type="transmembrane region" description="Helical" evidence="6">
    <location>
        <begin position="153"/>
        <end position="175"/>
    </location>
</feature>
<feature type="transmembrane region" description="Helical" evidence="6">
    <location>
        <begin position="350"/>
        <end position="369"/>
    </location>
</feature>
<evidence type="ECO:0000256" key="1">
    <source>
        <dbReference type="ARBA" id="ARBA00004651"/>
    </source>
</evidence>
<feature type="transmembrane region" description="Helical" evidence="6">
    <location>
        <begin position="281"/>
        <end position="297"/>
    </location>
</feature>
<keyword evidence="2" id="KW-1003">Cell membrane</keyword>
<accession>A0ABP9N4A0</accession>
<evidence type="ECO:0000256" key="5">
    <source>
        <dbReference type="ARBA" id="ARBA00023136"/>
    </source>
</evidence>
<feature type="transmembrane region" description="Helical" evidence="6">
    <location>
        <begin position="33"/>
        <end position="54"/>
    </location>
</feature>
<feature type="transmembrane region" description="Helical" evidence="6">
    <location>
        <begin position="66"/>
        <end position="96"/>
    </location>
</feature>
<dbReference type="EMBL" id="BAABHY010000001">
    <property type="protein sequence ID" value="GAA5108777.1"/>
    <property type="molecule type" value="Genomic_DNA"/>
</dbReference>
<evidence type="ECO:0000256" key="4">
    <source>
        <dbReference type="ARBA" id="ARBA00022989"/>
    </source>
</evidence>
<evidence type="ECO:0000256" key="2">
    <source>
        <dbReference type="ARBA" id="ARBA00022475"/>
    </source>
</evidence>
<dbReference type="InterPro" id="IPR018461">
    <property type="entry name" value="Na/H_Antiport_NhaC-like_C"/>
</dbReference>
<evidence type="ECO:0000256" key="3">
    <source>
        <dbReference type="ARBA" id="ARBA00022692"/>
    </source>
</evidence>
<gene>
    <name evidence="8" type="ORF">GCM10023211_11450</name>
</gene>
<keyword evidence="9" id="KW-1185">Reference proteome</keyword>
<keyword evidence="3 6" id="KW-0812">Transmembrane</keyword>
<organism evidence="8 9">
    <name type="scientific">Orbus sasakiae</name>
    <dbReference type="NCBI Taxonomy" id="1078475"/>
    <lineage>
        <taxon>Bacteria</taxon>
        <taxon>Pseudomonadati</taxon>
        <taxon>Pseudomonadota</taxon>
        <taxon>Gammaproteobacteria</taxon>
        <taxon>Orbales</taxon>
        <taxon>Orbaceae</taxon>
        <taxon>Orbus</taxon>
    </lineage>
</organism>
<name>A0ABP9N4A0_9GAMM</name>
<sequence>MEEAVINYGVISLIPVLVVIICAVITKRSFESLLLGTIVGFLIVEKQNFIPAWLDSFYTVFKDDTVSWLGLFVVLFGALIALFERSGALAGFSIFISKFANSRRKSLLFTWFIAICMFTDDYLHNMAIGPTMKKVTDKYNVSRAKLAYLSNSTAAPLCIIVPLSTWAVFYSGLLADFNLTEGETPFESYLKVLPYLFYGFIALIISFLVANEILPNVWAMKKAEQHVAKQGVKDEVAQAIKTDDAVATHIEKEHRPTPIYNFLIPMFLLITVTIICDVNIIYGIIAALSSMFVLYLAQKIMTFAQFMETFFTGMQSMMYVIAMVLMTFILKDINLRLGLPDYIITIAQPYINASYLPVGVFIFCSIYAYVTGAFWDMAAVMMPILIPLAININADPYIIAAAIFSASALGSQLCLYGDGVILNSRACEISPVEHSMTSLPYCLLGGVIACVLFIIVG</sequence>
<proteinExistence type="predicted"/>
<keyword evidence="5 6" id="KW-0472">Membrane</keyword>
<dbReference type="Proteomes" id="UP001500171">
    <property type="component" value="Unassembled WGS sequence"/>
</dbReference>
<feature type="transmembrane region" description="Helical" evidence="6">
    <location>
        <begin position="309"/>
        <end position="330"/>
    </location>
</feature>
<feature type="transmembrane region" description="Helical" evidence="6">
    <location>
        <begin position="6"/>
        <end position="26"/>
    </location>
</feature>
<dbReference type="PANTHER" id="PTHR43478:SF1">
    <property type="entry name" value="NA+_H+ ANTIPORTER NHAC-LIKE C-TERMINAL DOMAIN-CONTAINING PROTEIN"/>
    <property type="match status" value="1"/>
</dbReference>
<evidence type="ECO:0000259" key="7">
    <source>
        <dbReference type="Pfam" id="PF03553"/>
    </source>
</evidence>
<comment type="caution">
    <text evidence="8">The sequence shown here is derived from an EMBL/GenBank/DDBJ whole genome shotgun (WGS) entry which is preliminary data.</text>
</comment>
<evidence type="ECO:0000313" key="9">
    <source>
        <dbReference type="Proteomes" id="UP001500171"/>
    </source>
</evidence>
<feature type="transmembrane region" description="Helical" evidence="6">
    <location>
        <begin position="195"/>
        <end position="214"/>
    </location>
</feature>
<dbReference type="RefSeq" id="WP_345489750.1">
    <property type="nucleotide sequence ID" value="NZ_BAABHY010000001.1"/>
</dbReference>
<dbReference type="PANTHER" id="PTHR43478">
    <property type="entry name" value="NA+/H+ ANTIPORTER-RELATED"/>
    <property type="match status" value="1"/>
</dbReference>
<evidence type="ECO:0000313" key="8">
    <source>
        <dbReference type="EMBL" id="GAA5108777.1"/>
    </source>
</evidence>
<reference evidence="9" key="1">
    <citation type="journal article" date="2019" name="Int. J. Syst. Evol. Microbiol.">
        <title>The Global Catalogue of Microorganisms (GCM) 10K type strain sequencing project: providing services to taxonomists for standard genome sequencing and annotation.</title>
        <authorList>
            <consortium name="The Broad Institute Genomics Platform"/>
            <consortium name="The Broad Institute Genome Sequencing Center for Infectious Disease"/>
            <person name="Wu L."/>
            <person name="Ma J."/>
        </authorList>
    </citation>
    <scope>NUCLEOTIDE SEQUENCE [LARGE SCALE GENOMIC DNA]</scope>
    <source>
        <strain evidence="9">JCM 18050</strain>
    </source>
</reference>
<protein>
    <submittedName>
        <fullName evidence="8">Na+/H+ antiporter NhaC family protein</fullName>
    </submittedName>
</protein>
<feature type="transmembrane region" description="Helical" evidence="6">
    <location>
        <begin position="259"/>
        <end position="275"/>
    </location>
</feature>
<evidence type="ECO:0000256" key="6">
    <source>
        <dbReference type="SAM" id="Phobius"/>
    </source>
</evidence>
<comment type="subcellular location">
    <subcellularLocation>
        <location evidence="1">Cell membrane</location>
        <topology evidence="1">Multi-pass membrane protein</topology>
    </subcellularLocation>
</comment>
<keyword evidence="4 6" id="KW-1133">Transmembrane helix</keyword>
<dbReference type="Pfam" id="PF03553">
    <property type="entry name" value="Na_H_antiporter"/>
    <property type="match status" value="1"/>
</dbReference>